<gene>
    <name evidence="1" type="ORF">DB30_07120</name>
</gene>
<protein>
    <recommendedName>
        <fullName evidence="3">Phytase-like domain-containing protein</fullName>
    </recommendedName>
</protein>
<dbReference type="RefSeq" id="WP_052554289.1">
    <property type="nucleotide sequence ID" value="NZ_JMCC02000079.1"/>
</dbReference>
<sequence>MRRRWIGVVALLGCSPPSPTGVALDRTIREPSGVTTSPTYPGVLWTHGDSGAGNWLFAINPQGHVLRRLRVKGTINVDWEDITHDDRGNLWLGDIGNGDSGRRDLSVHRIPEPDPHADLREVHVDRSVDYYFPEQTQFGNKLSDYDSEALLWWRGQLLLLTKHRSDDRTRLYRFPSLEAEEVALERLASFDLGPHLGPALQKWSGQVTAAELASEGPYAGRYWAMLSYDGVFVFAVPDSGEAAELFDELVSWIAFDSAVTGQVEALTWDGEALLVINEARAVFRIEEPLTRTRYP</sequence>
<proteinExistence type="predicted"/>
<comment type="caution">
    <text evidence="1">The sequence shown here is derived from an EMBL/GenBank/DDBJ whole genome shotgun (WGS) entry which is preliminary data.</text>
</comment>
<name>A0A0C1Z948_9BACT</name>
<accession>A0A0C1Z948</accession>
<evidence type="ECO:0000313" key="2">
    <source>
        <dbReference type="Proteomes" id="UP000031599"/>
    </source>
</evidence>
<dbReference type="EMBL" id="JMCC02000079">
    <property type="protein sequence ID" value="KIG14124.1"/>
    <property type="molecule type" value="Genomic_DNA"/>
</dbReference>
<reference evidence="1 2" key="1">
    <citation type="submission" date="2014-12" db="EMBL/GenBank/DDBJ databases">
        <title>Genome assembly of Enhygromyxa salina DSM 15201.</title>
        <authorList>
            <person name="Sharma G."/>
            <person name="Subramanian S."/>
        </authorList>
    </citation>
    <scope>NUCLEOTIDE SEQUENCE [LARGE SCALE GENOMIC DNA]</scope>
    <source>
        <strain evidence="1 2">DSM 15201</strain>
    </source>
</reference>
<dbReference type="AlphaFoldDB" id="A0A0C1Z948"/>
<dbReference type="Proteomes" id="UP000031599">
    <property type="component" value="Unassembled WGS sequence"/>
</dbReference>
<evidence type="ECO:0000313" key="1">
    <source>
        <dbReference type="EMBL" id="KIG14124.1"/>
    </source>
</evidence>
<organism evidence="1 2">
    <name type="scientific">Enhygromyxa salina</name>
    <dbReference type="NCBI Taxonomy" id="215803"/>
    <lineage>
        <taxon>Bacteria</taxon>
        <taxon>Pseudomonadati</taxon>
        <taxon>Myxococcota</taxon>
        <taxon>Polyangia</taxon>
        <taxon>Nannocystales</taxon>
        <taxon>Nannocystaceae</taxon>
        <taxon>Enhygromyxa</taxon>
    </lineage>
</organism>
<evidence type="ECO:0008006" key="3">
    <source>
        <dbReference type="Google" id="ProtNLM"/>
    </source>
</evidence>